<dbReference type="Gene3D" id="1.20.920.10">
    <property type="entry name" value="Bromodomain-like"/>
    <property type="match status" value="1"/>
</dbReference>
<sequence>MRRESSKQESSDDDDDEQQGKVLMHIPPPLARSRGRPRKAESERRRREAEARMKKMVEEGNDVRNMIDPSELHCICRQPFDDRKFYVACSQCQQWFHGKCIGLSEKRARRLSRFVCHDCRSPQDEESEEIDDAGRGEVKHDPGSHPDEMTEDEDQEEEVEVDVLNDQQTTEGQEHFEISDIQPKDELFALSHSIQRRKILQRDAQQIESYPCPSCQSHMEQQQHSNQQFERHSSRSFEAVSEHRNTWPFKETVDVDEFPNYHQIVKNPIDLSIIENRLRSQCYSSHIDLHADLQLMVSNAKLFNQKGSAIYQCAEGLRQ</sequence>
<dbReference type="PRINTS" id="PR00503">
    <property type="entry name" value="BROMODOMAIN"/>
</dbReference>
<evidence type="ECO:0000259" key="8">
    <source>
        <dbReference type="PROSITE" id="PS50014"/>
    </source>
</evidence>
<dbReference type="SUPFAM" id="SSF57903">
    <property type="entry name" value="FYVE/PHD zinc finger"/>
    <property type="match status" value="1"/>
</dbReference>
<evidence type="ECO:0000256" key="7">
    <source>
        <dbReference type="SAM" id="MobiDB-lite"/>
    </source>
</evidence>
<dbReference type="InterPro" id="IPR036427">
    <property type="entry name" value="Bromodomain-like_sf"/>
</dbReference>
<dbReference type="SMART" id="SM00249">
    <property type="entry name" value="PHD"/>
    <property type="match status" value="1"/>
</dbReference>
<dbReference type="PROSITE" id="PS50014">
    <property type="entry name" value="BROMODOMAIN_2"/>
    <property type="match status" value="1"/>
</dbReference>
<feature type="region of interest" description="Disordered" evidence="7">
    <location>
        <begin position="1"/>
        <end position="49"/>
    </location>
</feature>
<keyword evidence="2 6" id="KW-0863">Zinc-finger</keyword>
<dbReference type="PANTHER" id="PTHR45975">
    <property type="entry name" value="NUCLEOSOME-REMODELING FACTOR SUBUNIT BPTF"/>
    <property type="match status" value="1"/>
</dbReference>
<evidence type="ECO:0000256" key="2">
    <source>
        <dbReference type="ARBA" id="ARBA00022771"/>
    </source>
</evidence>
<feature type="domain" description="Bromo" evidence="8">
    <location>
        <begin position="241"/>
        <end position="311"/>
    </location>
</feature>
<dbReference type="SUPFAM" id="SSF47370">
    <property type="entry name" value="Bromodomain"/>
    <property type="match status" value="1"/>
</dbReference>
<protein>
    <submittedName>
        <fullName evidence="11">Uncharacterized protein</fullName>
    </submittedName>
</protein>
<feature type="compositionally biased region" description="Basic and acidic residues" evidence="7">
    <location>
        <begin position="38"/>
        <end position="49"/>
    </location>
</feature>
<reference evidence="11" key="1">
    <citation type="submission" date="2024-02" db="UniProtKB">
        <authorList>
            <consortium name="WormBaseParasite"/>
        </authorList>
    </citation>
    <scope>IDENTIFICATION</scope>
</reference>
<dbReference type="GO" id="GO:0006357">
    <property type="term" value="P:regulation of transcription by RNA polymerase II"/>
    <property type="evidence" value="ECO:0007669"/>
    <property type="project" value="InterPro"/>
</dbReference>
<feature type="compositionally biased region" description="Acidic residues" evidence="7">
    <location>
        <begin position="149"/>
        <end position="161"/>
    </location>
</feature>
<evidence type="ECO:0000313" key="11">
    <source>
        <dbReference type="WBParaSite" id="MBELARI_LOCUS18518"/>
    </source>
</evidence>
<accession>A0AAF3EWC7</accession>
<evidence type="ECO:0000259" key="9">
    <source>
        <dbReference type="PROSITE" id="PS50016"/>
    </source>
</evidence>
<dbReference type="PANTHER" id="PTHR45975:SF2">
    <property type="entry name" value="NUCLEOSOME-REMODELING FACTOR SUBUNIT BPTF"/>
    <property type="match status" value="1"/>
</dbReference>
<dbReference type="GO" id="GO:0000978">
    <property type="term" value="F:RNA polymerase II cis-regulatory region sequence-specific DNA binding"/>
    <property type="evidence" value="ECO:0007669"/>
    <property type="project" value="TreeGrafter"/>
</dbReference>
<dbReference type="InterPro" id="IPR019787">
    <property type="entry name" value="Znf_PHD-finger"/>
</dbReference>
<feature type="region of interest" description="Disordered" evidence="7">
    <location>
        <begin position="122"/>
        <end position="161"/>
    </location>
</feature>
<dbReference type="InterPro" id="IPR001487">
    <property type="entry name" value="Bromodomain"/>
</dbReference>
<keyword evidence="4 5" id="KW-0103">Bromodomain</keyword>
<dbReference type="InterPro" id="IPR038028">
    <property type="entry name" value="BPTF"/>
</dbReference>
<evidence type="ECO:0000313" key="10">
    <source>
        <dbReference type="Proteomes" id="UP000887575"/>
    </source>
</evidence>
<evidence type="ECO:0000256" key="4">
    <source>
        <dbReference type="ARBA" id="ARBA00023117"/>
    </source>
</evidence>
<dbReference type="Pfam" id="PF00628">
    <property type="entry name" value="PHD"/>
    <property type="match status" value="1"/>
</dbReference>
<evidence type="ECO:0000256" key="5">
    <source>
        <dbReference type="PROSITE-ProRule" id="PRU00035"/>
    </source>
</evidence>
<dbReference type="InterPro" id="IPR011011">
    <property type="entry name" value="Znf_FYVE_PHD"/>
</dbReference>
<feature type="compositionally biased region" description="Basic and acidic residues" evidence="7">
    <location>
        <begin position="1"/>
        <end position="10"/>
    </location>
</feature>
<dbReference type="PROSITE" id="PS00633">
    <property type="entry name" value="BROMODOMAIN_1"/>
    <property type="match status" value="1"/>
</dbReference>
<dbReference type="GO" id="GO:0008270">
    <property type="term" value="F:zinc ion binding"/>
    <property type="evidence" value="ECO:0007669"/>
    <property type="project" value="UniProtKB-KW"/>
</dbReference>
<keyword evidence="1" id="KW-0479">Metal-binding</keyword>
<dbReference type="InterPro" id="IPR018359">
    <property type="entry name" value="Bromodomain_CS"/>
</dbReference>
<keyword evidence="3" id="KW-0862">Zinc</keyword>
<dbReference type="WBParaSite" id="MBELARI_LOCUS18518">
    <property type="protein sequence ID" value="MBELARI_LOCUS18518"/>
    <property type="gene ID" value="MBELARI_LOCUS18518"/>
</dbReference>
<dbReference type="PROSITE" id="PS01359">
    <property type="entry name" value="ZF_PHD_1"/>
    <property type="match status" value="1"/>
</dbReference>
<dbReference type="InterPro" id="IPR013083">
    <property type="entry name" value="Znf_RING/FYVE/PHD"/>
</dbReference>
<feature type="domain" description="PHD-type" evidence="9">
    <location>
        <begin position="71"/>
        <end position="122"/>
    </location>
</feature>
<dbReference type="AlphaFoldDB" id="A0AAF3EWC7"/>
<dbReference type="PROSITE" id="PS50016">
    <property type="entry name" value="ZF_PHD_2"/>
    <property type="match status" value="1"/>
</dbReference>
<dbReference type="Gene3D" id="3.30.40.10">
    <property type="entry name" value="Zinc/RING finger domain, C3HC4 (zinc finger)"/>
    <property type="match status" value="1"/>
</dbReference>
<dbReference type="GO" id="GO:0016589">
    <property type="term" value="C:NURF complex"/>
    <property type="evidence" value="ECO:0007669"/>
    <property type="project" value="InterPro"/>
</dbReference>
<proteinExistence type="predicted"/>
<evidence type="ECO:0000256" key="1">
    <source>
        <dbReference type="ARBA" id="ARBA00022723"/>
    </source>
</evidence>
<dbReference type="InterPro" id="IPR019786">
    <property type="entry name" value="Zinc_finger_PHD-type_CS"/>
</dbReference>
<feature type="compositionally biased region" description="Basic and acidic residues" evidence="7">
    <location>
        <begin position="132"/>
        <end position="148"/>
    </location>
</feature>
<dbReference type="Pfam" id="PF00439">
    <property type="entry name" value="Bromodomain"/>
    <property type="match status" value="1"/>
</dbReference>
<keyword evidence="10" id="KW-1185">Reference proteome</keyword>
<name>A0AAF3EWC7_9BILA</name>
<evidence type="ECO:0000256" key="6">
    <source>
        <dbReference type="PROSITE-ProRule" id="PRU00146"/>
    </source>
</evidence>
<evidence type="ECO:0000256" key="3">
    <source>
        <dbReference type="ARBA" id="ARBA00022833"/>
    </source>
</evidence>
<dbReference type="Proteomes" id="UP000887575">
    <property type="component" value="Unassembled WGS sequence"/>
</dbReference>
<organism evidence="10 11">
    <name type="scientific">Mesorhabditis belari</name>
    <dbReference type="NCBI Taxonomy" id="2138241"/>
    <lineage>
        <taxon>Eukaryota</taxon>
        <taxon>Metazoa</taxon>
        <taxon>Ecdysozoa</taxon>
        <taxon>Nematoda</taxon>
        <taxon>Chromadorea</taxon>
        <taxon>Rhabditida</taxon>
        <taxon>Rhabditina</taxon>
        <taxon>Rhabditomorpha</taxon>
        <taxon>Rhabditoidea</taxon>
        <taxon>Rhabditidae</taxon>
        <taxon>Mesorhabditinae</taxon>
        <taxon>Mesorhabditis</taxon>
    </lineage>
</organism>
<dbReference type="InterPro" id="IPR001965">
    <property type="entry name" value="Znf_PHD"/>
</dbReference>
<dbReference type="SMART" id="SM00297">
    <property type="entry name" value="BROMO"/>
    <property type="match status" value="1"/>
</dbReference>